<evidence type="ECO:0000313" key="1">
    <source>
        <dbReference type="EMBL" id="PSB25353.1"/>
    </source>
</evidence>
<reference evidence="1 2" key="2">
    <citation type="submission" date="2018-03" db="EMBL/GenBank/DDBJ databases">
        <title>The ancient ancestry and fast evolution of plastids.</title>
        <authorList>
            <person name="Moore K.R."/>
            <person name="Magnabosco C."/>
            <person name="Momper L."/>
            <person name="Gold D.A."/>
            <person name="Bosak T."/>
            <person name="Fournier G.P."/>
        </authorList>
    </citation>
    <scope>NUCLEOTIDE SEQUENCE [LARGE SCALE GENOMIC DNA]</scope>
    <source>
        <strain evidence="1 2">ULC18</strain>
    </source>
</reference>
<accession>A0A2T1DXX1</accession>
<dbReference type="AlphaFoldDB" id="A0A2T1DXX1"/>
<protein>
    <submittedName>
        <fullName evidence="1">Uncharacterized protein</fullName>
    </submittedName>
</protein>
<gene>
    <name evidence="1" type="ORF">C7B82_23785</name>
</gene>
<proteinExistence type="predicted"/>
<dbReference type="OrthoDB" id="573814at2"/>
<comment type="caution">
    <text evidence="1">The sequence shown here is derived from an EMBL/GenBank/DDBJ whole genome shotgun (WGS) entry which is preliminary data.</text>
</comment>
<reference evidence="2" key="1">
    <citation type="submission" date="2018-02" db="EMBL/GenBank/DDBJ databases">
        <authorList>
            <person name="Moore K."/>
            <person name="Momper L."/>
        </authorList>
    </citation>
    <scope>NUCLEOTIDE SEQUENCE [LARGE SCALE GENOMIC DNA]</scope>
    <source>
        <strain evidence="2">ULC18</strain>
    </source>
</reference>
<dbReference type="EMBL" id="PVWK01000126">
    <property type="protein sequence ID" value="PSB25353.1"/>
    <property type="molecule type" value="Genomic_DNA"/>
</dbReference>
<dbReference type="Proteomes" id="UP000239576">
    <property type="component" value="Unassembled WGS sequence"/>
</dbReference>
<keyword evidence="2" id="KW-1185">Reference proteome</keyword>
<evidence type="ECO:0000313" key="2">
    <source>
        <dbReference type="Proteomes" id="UP000239576"/>
    </source>
</evidence>
<organism evidence="1 2">
    <name type="scientific">Stenomitos frigidus ULC18</name>
    <dbReference type="NCBI Taxonomy" id="2107698"/>
    <lineage>
        <taxon>Bacteria</taxon>
        <taxon>Bacillati</taxon>
        <taxon>Cyanobacteriota</taxon>
        <taxon>Cyanophyceae</taxon>
        <taxon>Leptolyngbyales</taxon>
        <taxon>Leptolyngbyaceae</taxon>
        <taxon>Stenomitos</taxon>
    </lineage>
</organism>
<name>A0A2T1DXX1_9CYAN</name>
<sequence length="172" mass="19708">MLPSLFDLGIEPGSFIRKLDNQNHWNAHQDEDLSRASKLIAEKIFKEAGEKYSLWKVNTEQEFYGVVASLTANANPKDRNIDFIWVTKSELKEVDIEFDSVSEGNCLKVNDLHFDAVINQEKARQLCHNLIVKQRVAQRCKKAQTVLILQYQRDRGCKATNADLVLCDCQKP</sequence>